<evidence type="ECO:0000313" key="16">
    <source>
        <dbReference type="EMBL" id="MFC5768443.1"/>
    </source>
</evidence>
<comment type="subcellular location">
    <subcellularLocation>
        <location evidence="1 10">Cell outer membrane</location>
        <topology evidence="1 10">Multi-pass membrane protein</topology>
    </subcellularLocation>
</comment>
<organism evidence="16 17">
    <name type="scientific">Thauera sinica</name>
    <dbReference type="NCBI Taxonomy" id="2665146"/>
    <lineage>
        <taxon>Bacteria</taxon>
        <taxon>Pseudomonadati</taxon>
        <taxon>Pseudomonadota</taxon>
        <taxon>Betaproteobacteria</taxon>
        <taxon>Rhodocyclales</taxon>
        <taxon>Zoogloeaceae</taxon>
        <taxon>Thauera</taxon>
    </lineage>
</organism>
<keyword evidence="13" id="KW-0732">Signal</keyword>
<keyword evidence="5 10" id="KW-0812">Transmembrane</keyword>
<dbReference type="InterPro" id="IPR036942">
    <property type="entry name" value="Beta-barrel_TonB_sf"/>
</dbReference>
<evidence type="ECO:0000256" key="5">
    <source>
        <dbReference type="ARBA" id="ARBA00022692"/>
    </source>
</evidence>
<keyword evidence="9 10" id="KW-0998">Cell outer membrane</keyword>
<evidence type="ECO:0000256" key="7">
    <source>
        <dbReference type="ARBA" id="ARBA00023136"/>
    </source>
</evidence>
<keyword evidence="6 11" id="KW-0798">TonB box</keyword>
<evidence type="ECO:0000256" key="12">
    <source>
        <dbReference type="SAM" id="MobiDB-lite"/>
    </source>
</evidence>
<dbReference type="Pfam" id="PF00593">
    <property type="entry name" value="TonB_dep_Rec_b-barrel"/>
    <property type="match status" value="1"/>
</dbReference>
<dbReference type="EMBL" id="JBHSOG010000010">
    <property type="protein sequence ID" value="MFC5768443.1"/>
    <property type="molecule type" value="Genomic_DNA"/>
</dbReference>
<accession>A0ABW1AMM1</accession>
<feature type="region of interest" description="Disordered" evidence="12">
    <location>
        <begin position="233"/>
        <end position="253"/>
    </location>
</feature>
<evidence type="ECO:0000259" key="14">
    <source>
        <dbReference type="Pfam" id="PF00593"/>
    </source>
</evidence>
<dbReference type="Pfam" id="PF07715">
    <property type="entry name" value="Plug"/>
    <property type="match status" value="1"/>
</dbReference>
<comment type="similarity">
    <text evidence="2 10 11">Belongs to the TonB-dependent receptor family.</text>
</comment>
<evidence type="ECO:0000256" key="8">
    <source>
        <dbReference type="ARBA" id="ARBA00023170"/>
    </source>
</evidence>
<sequence length="811" mass="88321">MTLPLLFLTAFGPSAAEAADDGNGPDAVGLEAIVVTGTRGSRDRTVTTSPTPIDVIRGDQLASGGVGLKEALDKAIPSLYIRSSHRNNNDSVMKPTGLRGLSAGHVLVLINGKRRHNSSLYQRTNEDETGVNPVDLDLIPVSAIERIEVLRDGAAAQYGSDAIAGVVNIILKSNDHGGEAITSLGQYYEGDGATYKQTWNQGFALPNDGFFNVAIDARKNARTDRSIDATDQFYAPLADGSPDPRENLNRRRSYGGSPEVWGVNASYNAELPVDENLQLYSFATVAKREPTVWHNYRRPNSVNNILEIYPDGFVPKYTFDEIDWELRFGGRGSAGAWSWDLSSGYSYNRTKHGVDDTLNASLGPTSPTRFLLYTWKNQEWTSNLDLSREFELAGLAKPLQFSWGLQHRYEKYEIQAGDPASYAIGDYVFSSGPLAGRAAAPGAQGTYQIGDASAAGAISRNNYSAYVDVGLNPTQAWFIGLAGRYEYFDDSAGNVAIGKISSRYEISPTLAIRGNFGNGFKAPSLSQFIGTDSTCTLSRLDGVSQQVCSQRVGVYSALGQALGAQPLKPETSTDFTLGLTWKPASNLRFTADAYRIALRDRIASTGLLSGTAVSQILVAAGLPSYYRVKYFANALDTRTHGLDLVAEYLQDAGRWGNVRWSVAYNWNETEITRIHDAPAILQGLGLTLFNRQKQGYLTVSQPRSKLILGSNWKYGRFGADLRLTRYGSIKELENNPIYDVSYGAKWLTDLALSWQATDALTVEIGANNLLDVKPDAKGFPGGNPQGLPPYGYVSPFGFNGGYYYANVKVSF</sequence>
<dbReference type="Gene3D" id="2.40.170.20">
    <property type="entry name" value="TonB-dependent receptor, beta-barrel domain"/>
    <property type="match status" value="1"/>
</dbReference>
<feature type="signal peptide" evidence="13">
    <location>
        <begin position="1"/>
        <end position="18"/>
    </location>
</feature>
<name>A0ABW1AMM1_9RHOO</name>
<keyword evidence="7 10" id="KW-0472">Membrane</keyword>
<keyword evidence="3 10" id="KW-0813">Transport</keyword>
<comment type="caution">
    <text evidence="16">The sequence shown here is derived from an EMBL/GenBank/DDBJ whole genome shotgun (WGS) entry which is preliminary data.</text>
</comment>
<dbReference type="RefSeq" id="WP_157748575.1">
    <property type="nucleotide sequence ID" value="NZ_JBHSOG010000010.1"/>
</dbReference>
<evidence type="ECO:0000256" key="6">
    <source>
        <dbReference type="ARBA" id="ARBA00023077"/>
    </source>
</evidence>
<keyword evidence="8 16" id="KW-0675">Receptor</keyword>
<dbReference type="SUPFAM" id="SSF56935">
    <property type="entry name" value="Porins"/>
    <property type="match status" value="1"/>
</dbReference>
<dbReference type="PROSITE" id="PS52016">
    <property type="entry name" value="TONB_DEPENDENT_REC_3"/>
    <property type="match status" value="1"/>
</dbReference>
<dbReference type="InterPro" id="IPR039426">
    <property type="entry name" value="TonB-dep_rcpt-like"/>
</dbReference>
<reference evidence="17" key="1">
    <citation type="journal article" date="2019" name="Int. J. Syst. Evol. Microbiol.">
        <title>The Global Catalogue of Microorganisms (GCM) 10K type strain sequencing project: providing services to taxonomists for standard genome sequencing and annotation.</title>
        <authorList>
            <consortium name="The Broad Institute Genomics Platform"/>
            <consortium name="The Broad Institute Genome Sequencing Center for Infectious Disease"/>
            <person name="Wu L."/>
            <person name="Ma J."/>
        </authorList>
    </citation>
    <scope>NUCLEOTIDE SEQUENCE [LARGE SCALE GENOMIC DNA]</scope>
    <source>
        <strain evidence="17">SHR3</strain>
    </source>
</reference>
<keyword evidence="4 10" id="KW-1134">Transmembrane beta strand</keyword>
<evidence type="ECO:0000256" key="10">
    <source>
        <dbReference type="PROSITE-ProRule" id="PRU01360"/>
    </source>
</evidence>
<evidence type="ECO:0000313" key="17">
    <source>
        <dbReference type="Proteomes" id="UP001595974"/>
    </source>
</evidence>
<evidence type="ECO:0000256" key="13">
    <source>
        <dbReference type="SAM" id="SignalP"/>
    </source>
</evidence>
<dbReference type="CDD" id="cd01347">
    <property type="entry name" value="ligand_gated_channel"/>
    <property type="match status" value="1"/>
</dbReference>
<dbReference type="InterPro" id="IPR012910">
    <property type="entry name" value="Plug_dom"/>
</dbReference>
<gene>
    <name evidence="16" type="ORF">ACFPTN_03565</name>
</gene>
<evidence type="ECO:0000256" key="1">
    <source>
        <dbReference type="ARBA" id="ARBA00004571"/>
    </source>
</evidence>
<evidence type="ECO:0000256" key="2">
    <source>
        <dbReference type="ARBA" id="ARBA00009810"/>
    </source>
</evidence>
<protein>
    <submittedName>
        <fullName evidence="16">TonB-dependent receptor plug domain-containing protein</fullName>
    </submittedName>
</protein>
<dbReference type="Proteomes" id="UP001595974">
    <property type="component" value="Unassembled WGS sequence"/>
</dbReference>
<feature type="domain" description="TonB-dependent receptor plug" evidence="15">
    <location>
        <begin position="47"/>
        <end position="166"/>
    </location>
</feature>
<dbReference type="InterPro" id="IPR000531">
    <property type="entry name" value="Beta-barrel_TonB"/>
</dbReference>
<evidence type="ECO:0000256" key="9">
    <source>
        <dbReference type="ARBA" id="ARBA00023237"/>
    </source>
</evidence>
<feature type="chain" id="PRO_5045220894" evidence="13">
    <location>
        <begin position="19"/>
        <end position="811"/>
    </location>
</feature>
<evidence type="ECO:0000259" key="15">
    <source>
        <dbReference type="Pfam" id="PF07715"/>
    </source>
</evidence>
<dbReference type="InterPro" id="IPR037066">
    <property type="entry name" value="Plug_dom_sf"/>
</dbReference>
<feature type="domain" description="TonB-dependent receptor-like beta-barrel" evidence="14">
    <location>
        <begin position="294"/>
        <end position="769"/>
    </location>
</feature>
<keyword evidence="17" id="KW-1185">Reference proteome</keyword>
<dbReference type="PANTHER" id="PTHR47234:SF3">
    <property type="entry name" value="SECRETIN_TONB SHORT N-TERMINAL DOMAIN-CONTAINING PROTEIN"/>
    <property type="match status" value="1"/>
</dbReference>
<proteinExistence type="inferred from homology"/>
<evidence type="ECO:0000256" key="11">
    <source>
        <dbReference type="RuleBase" id="RU003357"/>
    </source>
</evidence>
<evidence type="ECO:0000256" key="4">
    <source>
        <dbReference type="ARBA" id="ARBA00022452"/>
    </source>
</evidence>
<evidence type="ECO:0000256" key="3">
    <source>
        <dbReference type="ARBA" id="ARBA00022448"/>
    </source>
</evidence>
<dbReference type="PANTHER" id="PTHR47234">
    <property type="match status" value="1"/>
</dbReference>
<dbReference type="Gene3D" id="2.170.130.10">
    <property type="entry name" value="TonB-dependent receptor, plug domain"/>
    <property type="match status" value="1"/>
</dbReference>